<dbReference type="SUPFAM" id="SSF47413">
    <property type="entry name" value="lambda repressor-like DNA-binding domains"/>
    <property type="match status" value="1"/>
</dbReference>
<evidence type="ECO:0008006" key="3">
    <source>
        <dbReference type="Google" id="ProtNLM"/>
    </source>
</evidence>
<proteinExistence type="predicted"/>
<accession>A0ABR5XXX4</accession>
<sequence>MSIDANLNRIRAWRHHKGFAIYRLATMAGVNEAAIRKIDSPEWNPTANTIRKFEAVIPADFMMAANDTGAPSAAKADRGDDQTKAA</sequence>
<comment type="caution">
    <text evidence="1">The sequence shown here is derived from an EMBL/GenBank/DDBJ whole genome shotgun (WGS) entry which is preliminary data.</text>
</comment>
<gene>
    <name evidence="1" type="ORF">AUP40_04510</name>
</gene>
<name>A0ABR5XXX4_9PROT</name>
<evidence type="ECO:0000313" key="2">
    <source>
        <dbReference type="Proteomes" id="UP000076167"/>
    </source>
</evidence>
<organism evidence="1 2">
    <name type="scientific">Thalassospira xiamenensis</name>
    <dbReference type="NCBI Taxonomy" id="220697"/>
    <lineage>
        <taxon>Bacteria</taxon>
        <taxon>Pseudomonadati</taxon>
        <taxon>Pseudomonadota</taxon>
        <taxon>Alphaproteobacteria</taxon>
        <taxon>Rhodospirillales</taxon>
        <taxon>Thalassospiraceae</taxon>
        <taxon>Thalassospira</taxon>
    </lineage>
</organism>
<dbReference type="EMBL" id="LPXL01000056">
    <property type="protein sequence ID" value="KZC97205.1"/>
    <property type="molecule type" value="Genomic_DNA"/>
</dbReference>
<reference evidence="1 2" key="1">
    <citation type="submission" date="2015-12" db="EMBL/GenBank/DDBJ databases">
        <title>Genome sequence of Thalassospira xiamenensis MCCC 1A03005.</title>
        <authorList>
            <person name="Lu L."/>
            <person name="Lai Q."/>
            <person name="Shao Z."/>
            <person name="Qian P."/>
        </authorList>
    </citation>
    <scope>NUCLEOTIDE SEQUENCE [LARGE SCALE GENOMIC DNA]</scope>
    <source>
        <strain evidence="1 2">MCCC 1A03005</strain>
    </source>
</reference>
<protein>
    <recommendedName>
        <fullName evidence="3">HTH cro/C1-type domain-containing protein</fullName>
    </recommendedName>
</protein>
<dbReference type="Gene3D" id="1.10.260.40">
    <property type="entry name" value="lambda repressor-like DNA-binding domains"/>
    <property type="match status" value="1"/>
</dbReference>
<dbReference type="CDD" id="cd00093">
    <property type="entry name" value="HTH_XRE"/>
    <property type="match status" value="1"/>
</dbReference>
<dbReference type="RefSeq" id="WP_063092981.1">
    <property type="nucleotide sequence ID" value="NZ_JAINWB010000003.1"/>
</dbReference>
<keyword evidence="2" id="KW-1185">Reference proteome</keyword>
<evidence type="ECO:0000313" key="1">
    <source>
        <dbReference type="EMBL" id="KZC97205.1"/>
    </source>
</evidence>
<dbReference type="InterPro" id="IPR001387">
    <property type="entry name" value="Cro/C1-type_HTH"/>
</dbReference>
<dbReference type="Proteomes" id="UP000076167">
    <property type="component" value="Unassembled WGS sequence"/>
</dbReference>
<dbReference type="InterPro" id="IPR010982">
    <property type="entry name" value="Lambda_DNA-bd_dom_sf"/>
</dbReference>